<feature type="repeat" description="WD" evidence="11">
    <location>
        <begin position="187"/>
        <end position="229"/>
    </location>
</feature>
<gene>
    <name evidence="12" type="ORF">GOP47_0000155</name>
</gene>
<evidence type="ECO:0000256" key="6">
    <source>
        <dbReference type="ARBA" id="ARBA00022737"/>
    </source>
</evidence>
<dbReference type="OrthoDB" id="273771at2759"/>
<evidence type="ECO:0000256" key="3">
    <source>
        <dbReference type="ARBA" id="ARBA00022448"/>
    </source>
</evidence>
<comment type="caution">
    <text evidence="12">The sequence shown here is derived from an EMBL/GenBank/DDBJ whole genome shotgun (WGS) entry which is preliminary data.</text>
</comment>
<evidence type="ECO:0000256" key="11">
    <source>
        <dbReference type="PROSITE-ProRule" id="PRU00221"/>
    </source>
</evidence>
<protein>
    <recommendedName>
        <fullName evidence="10">Peroxin-7</fullName>
    </recommendedName>
</protein>
<sequence length="316" mass="35464">MPLLKTPGFEGTSVKFSPFFDTRLAVSTGQNYAIIGNGRQYVLELTHHGISQVCFYDTNEILLDCAWCECNENLLVSASGNGSLKMWDTARPPAANPIASLEEHAHDACCVDWNPLRKDCFLSSAWDTTIKLWMIDRPASLRTFAEHMRCAYSVSWNPRHADVFASVSGDCTLRCWDVRDPTSVLVINGHDLEVLSCDWSKYDESLLVTGSVDSSLRVWDVRNHSIPVAVLHGHSQAVKRVKFSPHHENLIGSCSYDMTVCMWDFAAPENALLASYDQHTEFTTGFDMSMHEDNLLASVSYDDCVYVWPHGFDPRA</sequence>
<dbReference type="EMBL" id="JABFUD020000001">
    <property type="protein sequence ID" value="KAI5083986.1"/>
    <property type="molecule type" value="Genomic_DNA"/>
</dbReference>
<evidence type="ECO:0000256" key="8">
    <source>
        <dbReference type="ARBA" id="ARBA00023140"/>
    </source>
</evidence>
<evidence type="ECO:0000313" key="12">
    <source>
        <dbReference type="EMBL" id="KAI5083986.1"/>
    </source>
</evidence>
<keyword evidence="6" id="KW-0677">Repeat</keyword>
<name>A0A9D4VCI4_ADICA</name>
<feature type="repeat" description="WD" evidence="11">
    <location>
        <begin position="101"/>
        <end position="143"/>
    </location>
</feature>
<dbReference type="PROSITE" id="PS00678">
    <property type="entry name" value="WD_REPEATS_1"/>
    <property type="match status" value="1"/>
</dbReference>
<dbReference type="GO" id="GO:0005829">
    <property type="term" value="C:cytosol"/>
    <property type="evidence" value="ECO:0007669"/>
    <property type="project" value="UniProtKB-SubCell"/>
</dbReference>
<dbReference type="SMART" id="SM00320">
    <property type="entry name" value="WD40"/>
    <property type="match status" value="6"/>
</dbReference>
<keyword evidence="5 11" id="KW-0853">WD repeat</keyword>
<dbReference type="Gene3D" id="2.130.10.10">
    <property type="entry name" value="YVTN repeat-like/Quinoprotein amine dehydrogenase"/>
    <property type="match status" value="1"/>
</dbReference>
<evidence type="ECO:0000256" key="4">
    <source>
        <dbReference type="ARBA" id="ARBA00022490"/>
    </source>
</evidence>
<dbReference type="InterPro" id="IPR015943">
    <property type="entry name" value="WD40/YVTN_repeat-like_dom_sf"/>
</dbReference>
<dbReference type="Proteomes" id="UP000886520">
    <property type="component" value="Chromosome 1"/>
</dbReference>
<dbReference type="InterPro" id="IPR044536">
    <property type="entry name" value="PEX7"/>
</dbReference>
<dbReference type="InterPro" id="IPR020472">
    <property type="entry name" value="WD40_PAC1"/>
</dbReference>
<reference evidence="12" key="1">
    <citation type="submission" date="2021-01" db="EMBL/GenBank/DDBJ databases">
        <title>Adiantum capillus-veneris genome.</title>
        <authorList>
            <person name="Fang Y."/>
            <person name="Liao Q."/>
        </authorList>
    </citation>
    <scope>NUCLEOTIDE SEQUENCE</scope>
    <source>
        <strain evidence="12">H3</strain>
        <tissue evidence="12">Leaf</tissue>
    </source>
</reference>
<dbReference type="GO" id="GO:0016558">
    <property type="term" value="P:protein import into peroxisome matrix"/>
    <property type="evidence" value="ECO:0007669"/>
    <property type="project" value="InterPro"/>
</dbReference>
<dbReference type="PANTHER" id="PTHR46027:SF1">
    <property type="entry name" value="PEROXISOMAL TARGETING SIGNAL 2 RECEPTOR"/>
    <property type="match status" value="1"/>
</dbReference>
<evidence type="ECO:0000256" key="2">
    <source>
        <dbReference type="ARBA" id="ARBA00004514"/>
    </source>
</evidence>
<accession>A0A9D4VCI4</accession>
<evidence type="ECO:0000256" key="1">
    <source>
        <dbReference type="ARBA" id="ARBA00004253"/>
    </source>
</evidence>
<dbReference type="SUPFAM" id="SSF50978">
    <property type="entry name" value="WD40 repeat-like"/>
    <property type="match status" value="1"/>
</dbReference>
<feature type="repeat" description="WD" evidence="11">
    <location>
        <begin position="231"/>
        <end position="273"/>
    </location>
</feature>
<keyword evidence="8" id="KW-0576">Peroxisome</keyword>
<dbReference type="GO" id="GO:0005053">
    <property type="term" value="F:peroxisome matrix targeting signal-2 binding"/>
    <property type="evidence" value="ECO:0007669"/>
    <property type="project" value="InterPro"/>
</dbReference>
<dbReference type="InterPro" id="IPR019775">
    <property type="entry name" value="WD40_repeat_CS"/>
</dbReference>
<organism evidence="12 13">
    <name type="scientific">Adiantum capillus-veneris</name>
    <name type="common">Maidenhair fern</name>
    <dbReference type="NCBI Taxonomy" id="13818"/>
    <lineage>
        <taxon>Eukaryota</taxon>
        <taxon>Viridiplantae</taxon>
        <taxon>Streptophyta</taxon>
        <taxon>Embryophyta</taxon>
        <taxon>Tracheophyta</taxon>
        <taxon>Polypodiopsida</taxon>
        <taxon>Polypodiidae</taxon>
        <taxon>Polypodiales</taxon>
        <taxon>Pteridineae</taxon>
        <taxon>Pteridaceae</taxon>
        <taxon>Vittarioideae</taxon>
        <taxon>Adiantum</taxon>
    </lineage>
</organism>
<comment type="similarity">
    <text evidence="9">Belongs to the WD repeat peroxin-7 family.</text>
</comment>
<dbReference type="InterPro" id="IPR036322">
    <property type="entry name" value="WD40_repeat_dom_sf"/>
</dbReference>
<keyword evidence="3" id="KW-0813">Transport</keyword>
<comment type="subcellular location">
    <subcellularLocation>
        <location evidence="2">Cytoplasm</location>
        <location evidence="2">Cytosol</location>
    </subcellularLocation>
    <subcellularLocation>
        <location evidence="1">Peroxisome matrix</location>
    </subcellularLocation>
</comment>
<feature type="repeat" description="WD" evidence="11">
    <location>
        <begin position="144"/>
        <end position="186"/>
    </location>
</feature>
<dbReference type="Pfam" id="PF00400">
    <property type="entry name" value="WD40"/>
    <property type="match status" value="5"/>
</dbReference>
<dbReference type="PANTHER" id="PTHR46027">
    <property type="entry name" value="PEROXISOMAL TARGETING SIGNAL 2 RECEPTOR"/>
    <property type="match status" value="1"/>
</dbReference>
<dbReference type="PROSITE" id="PS50294">
    <property type="entry name" value="WD_REPEATS_REGION"/>
    <property type="match status" value="2"/>
</dbReference>
<keyword evidence="7" id="KW-0653">Protein transport</keyword>
<keyword evidence="13" id="KW-1185">Reference proteome</keyword>
<dbReference type="InterPro" id="IPR001680">
    <property type="entry name" value="WD40_rpt"/>
</dbReference>
<dbReference type="GO" id="GO:0005782">
    <property type="term" value="C:peroxisomal matrix"/>
    <property type="evidence" value="ECO:0007669"/>
    <property type="project" value="UniProtKB-SubCell"/>
</dbReference>
<evidence type="ECO:0000256" key="5">
    <source>
        <dbReference type="ARBA" id="ARBA00022574"/>
    </source>
</evidence>
<dbReference type="PRINTS" id="PR00320">
    <property type="entry name" value="GPROTEINBRPT"/>
</dbReference>
<dbReference type="AlphaFoldDB" id="A0A9D4VCI4"/>
<keyword evidence="4" id="KW-0963">Cytoplasm</keyword>
<evidence type="ECO:0000256" key="10">
    <source>
        <dbReference type="ARBA" id="ARBA00032565"/>
    </source>
</evidence>
<evidence type="ECO:0000313" key="13">
    <source>
        <dbReference type="Proteomes" id="UP000886520"/>
    </source>
</evidence>
<evidence type="ECO:0000256" key="9">
    <source>
        <dbReference type="ARBA" id="ARBA00024017"/>
    </source>
</evidence>
<evidence type="ECO:0000256" key="7">
    <source>
        <dbReference type="ARBA" id="ARBA00022927"/>
    </source>
</evidence>
<proteinExistence type="inferred from homology"/>
<dbReference type="PROSITE" id="PS50082">
    <property type="entry name" value="WD_REPEATS_2"/>
    <property type="match status" value="4"/>
</dbReference>